<protein>
    <submittedName>
        <fullName evidence="1">Uncharacterized protein</fullName>
    </submittedName>
</protein>
<name>A0A8H7BJK7_9FUNG</name>
<sequence length="257" mass="28438">AAIISLTLSLALQGEAFNYGIIFDPLLKIVNAIDGYIYYEESSVKCTMSDFKFQLIGASSLCQQVNNQMANQVCRSFGSSCIDLDGTWGCGGLDVTGERACYFSPTVRAIDGPNIIFDDDPNGYKGEPKDIHQFPFGRKVSQLHNQFTFRKGQPEYRSLSELFSKTFTSTLIRYNETYAAVGKVNARFGVEAFVKVLDLAEIRYPIGRGVCKRCKAICSSLFLGENLNTCKYDTCVKRLGGYKGDQSFASCSELPLP</sequence>
<dbReference type="OrthoDB" id="2368393at2759"/>
<evidence type="ECO:0000313" key="1">
    <source>
        <dbReference type="EMBL" id="KAF7720626.1"/>
    </source>
</evidence>
<dbReference type="Proteomes" id="UP000605846">
    <property type="component" value="Unassembled WGS sequence"/>
</dbReference>
<dbReference type="EMBL" id="JABAYA010000464">
    <property type="protein sequence ID" value="KAF7720626.1"/>
    <property type="molecule type" value="Genomic_DNA"/>
</dbReference>
<organism evidence="1 2">
    <name type="scientific">Apophysomyces ossiformis</name>
    <dbReference type="NCBI Taxonomy" id="679940"/>
    <lineage>
        <taxon>Eukaryota</taxon>
        <taxon>Fungi</taxon>
        <taxon>Fungi incertae sedis</taxon>
        <taxon>Mucoromycota</taxon>
        <taxon>Mucoromycotina</taxon>
        <taxon>Mucoromycetes</taxon>
        <taxon>Mucorales</taxon>
        <taxon>Mucorineae</taxon>
        <taxon>Mucoraceae</taxon>
        <taxon>Apophysomyces</taxon>
    </lineage>
</organism>
<evidence type="ECO:0000313" key="2">
    <source>
        <dbReference type="Proteomes" id="UP000605846"/>
    </source>
</evidence>
<feature type="non-terminal residue" evidence="1">
    <location>
        <position position="1"/>
    </location>
</feature>
<gene>
    <name evidence="1" type="ORF">EC973_006873</name>
</gene>
<comment type="caution">
    <text evidence="1">The sequence shown here is derived from an EMBL/GenBank/DDBJ whole genome shotgun (WGS) entry which is preliminary data.</text>
</comment>
<proteinExistence type="predicted"/>
<keyword evidence="2" id="KW-1185">Reference proteome</keyword>
<accession>A0A8H7BJK7</accession>
<dbReference type="AlphaFoldDB" id="A0A8H7BJK7"/>
<reference evidence="1" key="1">
    <citation type="submission" date="2020-01" db="EMBL/GenBank/DDBJ databases">
        <title>Genome Sequencing of Three Apophysomyces-Like Fungal Strains Confirms a Novel Fungal Genus in the Mucoromycota with divergent Burkholderia-like Endosymbiotic Bacteria.</title>
        <authorList>
            <person name="Stajich J.E."/>
            <person name="Macias A.M."/>
            <person name="Carter-House D."/>
            <person name="Lovett B."/>
            <person name="Kasson L.R."/>
            <person name="Berry K."/>
            <person name="Grigoriev I."/>
            <person name="Chang Y."/>
            <person name="Spatafora J."/>
            <person name="Kasson M.T."/>
        </authorList>
    </citation>
    <scope>NUCLEOTIDE SEQUENCE</scope>
    <source>
        <strain evidence="1">NRRL A-21654</strain>
    </source>
</reference>